<dbReference type="EMBL" id="AP022839">
    <property type="protein sequence ID" value="BCA95223.1"/>
    <property type="molecule type" value="Genomic_DNA"/>
</dbReference>
<evidence type="ECO:0000313" key="2">
    <source>
        <dbReference type="Proteomes" id="UP000502894"/>
    </source>
</evidence>
<dbReference type="Pfam" id="PF14114">
    <property type="entry name" value="DUF4286"/>
    <property type="match status" value="1"/>
</dbReference>
<evidence type="ECO:0008006" key="3">
    <source>
        <dbReference type="Google" id="ProtNLM"/>
    </source>
</evidence>
<dbReference type="InterPro" id="IPR025563">
    <property type="entry name" value="DUF4286"/>
</dbReference>
<gene>
    <name evidence="1" type="ORF">TUM19329_15840</name>
</gene>
<sequence>MVIYEVNLSIDHDIYQDYKHWLDEHTQEMLIFPGFLNATVMHQTMGGDADGQKHVTVQYQLESLDDLQNYFSEHAPKMRGDGVKRFEGRFTATRRTFEVESVITTINT</sequence>
<reference evidence="1" key="1">
    <citation type="journal article" date="2020" name="Microbiol. Resour. Announc.">
        <title>Complete Genome Sequence of Novel Psychrotolerant Legionella Strain TUM19329, Isolated from Antarctic Lake Sediment.</title>
        <authorList>
            <person name="Shimada S."/>
            <person name="Nakai R."/>
            <person name="Aoki K."/>
            <person name="Shimoeda N."/>
            <person name="Ohno G."/>
            <person name="Miyazaki Y."/>
            <person name="Kudoh S."/>
            <person name="Imura S."/>
            <person name="Watanabe K."/>
            <person name="Ishii Y."/>
            <person name="Tateda K."/>
        </authorList>
    </citation>
    <scope>NUCLEOTIDE SEQUENCE [LARGE SCALE GENOMIC DNA]</scope>
    <source>
        <strain evidence="1">TUM19329</strain>
    </source>
</reference>
<dbReference type="AlphaFoldDB" id="A0A6F8T4U3"/>
<dbReference type="InterPro" id="IPR011008">
    <property type="entry name" value="Dimeric_a/b-barrel"/>
</dbReference>
<dbReference type="SUPFAM" id="SSF54909">
    <property type="entry name" value="Dimeric alpha+beta barrel"/>
    <property type="match status" value="1"/>
</dbReference>
<name>A0A6F8T4U3_9GAMM</name>
<dbReference type="Proteomes" id="UP000502894">
    <property type="component" value="Chromosome"/>
</dbReference>
<accession>A0A6F8T4U3</accession>
<proteinExistence type="predicted"/>
<dbReference type="RefSeq" id="WP_173236871.1">
    <property type="nucleotide sequence ID" value="NZ_AP022839.1"/>
</dbReference>
<organism evidence="1 2">
    <name type="scientific">Legionella antarctica</name>
    <dbReference type="NCBI Taxonomy" id="2708020"/>
    <lineage>
        <taxon>Bacteria</taxon>
        <taxon>Pseudomonadati</taxon>
        <taxon>Pseudomonadota</taxon>
        <taxon>Gammaproteobacteria</taxon>
        <taxon>Legionellales</taxon>
        <taxon>Legionellaceae</taxon>
        <taxon>Legionella</taxon>
    </lineage>
</organism>
<evidence type="ECO:0000313" key="1">
    <source>
        <dbReference type="EMBL" id="BCA95223.1"/>
    </source>
</evidence>
<keyword evidence="2" id="KW-1185">Reference proteome</keyword>
<dbReference type="KEGG" id="lant:TUM19329_15840"/>
<protein>
    <recommendedName>
        <fullName evidence="3">DUF4286 domain-containing protein</fullName>
    </recommendedName>
</protein>